<dbReference type="SUPFAM" id="SSF47370">
    <property type="entry name" value="Bromodomain"/>
    <property type="match status" value="1"/>
</dbReference>
<sequence length="937" mass="101472">MPSLKAYTPYETLAFCQSIARHGLDPAAFEDISLALNANQLIRDGQTYDESRLTAVALQGLCNDLLLAEKQAEIPVVNGDNGTSAVNPKKRKLSTSPPPAENDGLSDEKLFQTLVEKLYAQFRERVIKEIRLDEATYESLQADIVDLEKRVKDEERQQQQARALVDKAQADYDQQKRLEREASKAVQAQASPDPAAAQLQADLAASRPDQTTPKPLAPIPTPPESKASPSSAQSAQQQPIVASRSPAPPASPAPNVLAAKSSAEPASNRPPQPHSAGAAGQHHSPGAYPRALPIPSPQRPNYVPINQQHFQPGPQGHPVPVLSPHPGIPHMPPPTEFPNQKRSGSGSGQGRGSPLPMPPQQQYPAYPGYPQPPWPPQIAPQHQYQQSPPYPNQPYYPPPPNARPGAPYQTPHHPQYQQYPQSAPIHYQGQPNPHKWPPPPPNQPYYPYPNSANVTPVPRSDSRRLQSRGRSSTPWKKRTEQQHHIRTSSPIRPEREVSPLTDTESPTRPSKPRRKSPVKKEQKGDETSHVGQEGLAPRGRQATSTTPSAFAASRSQSIASRTSETQTEQRRRGRSTQKIKAEPPSTPAPIASDSEQQQRSSGRRGRPRTTTASSKPEAQQPTTTNKRKRSPTHDSVTPVLPSPERDLVAHQAAHDSSLVLVSKNFTKTSLLLLNDIVSHKLAGIFAKPLSERDAPGYKDLVLRPQDLKSIKAAISKGGKAVHAAIEAFEDGEGSGEDTPTASTPGAGLGTRVGPMGNGMYSVQTSEDLVPPKGIVNSSQLKMELTRMFANAVMFNPLSSSERGFGRSLRLRKNGGDVILKLEDSVETDSESSSEDSDESPNTEGGIIADAREMFEDMLGRVSKWRELEAERIGNDESSATKGAHPSLATHGSASASARHSSVSSAVNEDEAGGEAVSTPVATSLTGTARKRRRIAET</sequence>
<dbReference type="RefSeq" id="XP_013257821.1">
    <property type="nucleotide sequence ID" value="XM_013402367.1"/>
</dbReference>
<feature type="region of interest" description="Disordered" evidence="3">
    <location>
        <begin position="78"/>
        <end position="105"/>
    </location>
</feature>
<feature type="compositionally biased region" description="Acidic residues" evidence="3">
    <location>
        <begin position="824"/>
        <end position="840"/>
    </location>
</feature>
<feature type="compositionally biased region" description="Low complexity" evidence="3">
    <location>
        <begin position="403"/>
        <end position="421"/>
    </location>
</feature>
<dbReference type="InterPro" id="IPR001487">
    <property type="entry name" value="Bromodomain"/>
</dbReference>
<proteinExistence type="predicted"/>
<feature type="compositionally biased region" description="Low complexity" evidence="3">
    <location>
        <begin position="542"/>
        <end position="566"/>
    </location>
</feature>
<comment type="caution">
    <text evidence="5">The sequence shown here is derived from an EMBL/GenBank/DDBJ whole genome shotgun (WGS) entry which is preliminary data.</text>
</comment>
<accession>A0A072P5W6</accession>
<dbReference type="GeneID" id="25283795"/>
<dbReference type="AlphaFoldDB" id="A0A072P5W6"/>
<feature type="compositionally biased region" description="Pro residues" evidence="3">
    <location>
        <begin position="315"/>
        <end position="336"/>
    </location>
</feature>
<dbReference type="EMBL" id="AMGV01000008">
    <property type="protein sequence ID" value="KEF55231.1"/>
    <property type="molecule type" value="Genomic_DNA"/>
</dbReference>
<feature type="region of interest" description="Disordered" evidence="3">
    <location>
        <begin position="821"/>
        <end position="844"/>
    </location>
</feature>
<feature type="compositionally biased region" description="Low complexity" evidence="3">
    <location>
        <begin position="892"/>
        <end position="905"/>
    </location>
</feature>
<feature type="compositionally biased region" description="Basic and acidic residues" evidence="3">
    <location>
        <begin position="518"/>
        <end position="528"/>
    </location>
</feature>
<evidence type="ECO:0000313" key="5">
    <source>
        <dbReference type="EMBL" id="KEF55231.1"/>
    </source>
</evidence>
<organism evidence="5 6">
    <name type="scientific">Exophiala aquamarina CBS 119918</name>
    <dbReference type="NCBI Taxonomy" id="1182545"/>
    <lineage>
        <taxon>Eukaryota</taxon>
        <taxon>Fungi</taxon>
        <taxon>Dikarya</taxon>
        <taxon>Ascomycota</taxon>
        <taxon>Pezizomycotina</taxon>
        <taxon>Eurotiomycetes</taxon>
        <taxon>Chaetothyriomycetidae</taxon>
        <taxon>Chaetothyriales</taxon>
        <taxon>Herpotrichiellaceae</taxon>
        <taxon>Exophiala</taxon>
    </lineage>
</organism>
<evidence type="ECO:0000256" key="2">
    <source>
        <dbReference type="PROSITE-ProRule" id="PRU00035"/>
    </source>
</evidence>
<dbReference type="PROSITE" id="PS50014">
    <property type="entry name" value="BROMODOMAIN_2"/>
    <property type="match status" value="1"/>
</dbReference>
<dbReference type="STRING" id="1182545.A0A072P5W6"/>
<dbReference type="GO" id="GO:0035267">
    <property type="term" value="C:NuA4 histone acetyltransferase complex"/>
    <property type="evidence" value="ECO:0007669"/>
    <property type="project" value="TreeGrafter"/>
</dbReference>
<keyword evidence="1 2" id="KW-0103">Bromodomain</keyword>
<feature type="compositionally biased region" description="Low complexity" evidence="3">
    <location>
        <begin position="224"/>
        <end position="245"/>
    </location>
</feature>
<feature type="domain" description="Bromo" evidence="4">
    <location>
        <begin position="677"/>
        <end position="802"/>
    </location>
</feature>
<feature type="region of interest" description="Disordered" evidence="3">
    <location>
        <begin position="172"/>
        <end position="641"/>
    </location>
</feature>
<feature type="compositionally biased region" description="Pro residues" evidence="3">
    <location>
        <begin position="434"/>
        <end position="447"/>
    </location>
</feature>
<dbReference type="Proteomes" id="UP000027920">
    <property type="component" value="Unassembled WGS sequence"/>
</dbReference>
<evidence type="ECO:0000256" key="1">
    <source>
        <dbReference type="ARBA" id="ARBA00023117"/>
    </source>
</evidence>
<evidence type="ECO:0000256" key="3">
    <source>
        <dbReference type="SAM" id="MobiDB-lite"/>
    </source>
</evidence>
<feature type="compositionally biased region" description="Basic and acidic residues" evidence="3">
    <location>
        <begin position="172"/>
        <end position="183"/>
    </location>
</feature>
<dbReference type="VEuPathDB" id="FungiDB:A1O9_08885"/>
<dbReference type="InterPro" id="IPR036427">
    <property type="entry name" value="Bromodomain-like_sf"/>
</dbReference>
<dbReference type="HOGENOM" id="CLU_303488_0_0_1"/>
<feature type="region of interest" description="Disordered" evidence="3">
    <location>
        <begin position="872"/>
        <end position="937"/>
    </location>
</feature>
<evidence type="ECO:0000259" key="4">
    <source>
        <dbReference type="PROSITE" id="PS50014"/>
    </source>
</evidence>
<keyword evidence="6" id="KW-1185">Reference proteome</keyword>
<protein>
    <recommendedName>
        <fullName evidence="4">Bromo domain-containing protein</fullName>
    </recommendedName>
</protein>
<feature type="compositionally biased region" description="Low complexity" evidence="3">
    <location>
        <begin position="187"/>
        <end position="214"/>
    </location>
</feature>
<dbReference type="PANTHER" id="PTHR15398:SF4">
    <property type="entry name" value="BROMODOMAIN-CONTAINING PROTEIN 8 ISOFORM X1"/>
    <property type="match status" value="1"/>
</dbReference>
<feature type="compositionally biased region" description="Pro residues" evidence="3">
    <location>
        <begin position="388"/>
        <end position="402"/>
    </location>
</feature>
<dbReference type="GO" id="GO:0006325">
    <property type="term" value="P:chromatin organization"/>
    <property type="evidence" value="ECO:0007669"/>
    <property type="project" value="UniProtKB-ARBA"/>
</dbReference>
<evidence type="ECO:0000313" key="6">
    <source>
        <dbReference type="Proteomes" id="UP000027920"/>
    </source>
</evidence>
<name>A0A072P5W6_9EURO</name>
<dbReference type="PANTHER" id="PTHR15398">
    <property type="entry name" value="BROMODOMAIN-CONTAINING PROTEIN 8"/>
    <property type="match status" value="1"/>
</dbReference>
<dbReference type="Gene3D" id="1.20.920.10">
    <property type="entry name" value="Bromodomain-like"/>
    <property type="match status" value="1"/>
</dbReference>
<dbReference type="OrthoDB" id="21449at2759"/>
<feature type="compositionally biased region" description="Pro residues" evidence="3">
    <location>
        <begin position="355"/>
        <end position="378"/>
    </location>
</feature>
<reference evidence="5 6" key="1">
    <citation type="submission" date="2013-03" db="EMBL/GenBank/DDBJ databases">
        <title>The Genome Sequence of Exophiala aquamarina CBS 119918.</title>
        <authorList>
            <consortium name="The Broad Institute Genomics Platform"/>
            <person name="Cuomo C."/>
            <person name="de Hoog S."/>
            <person name="Gorbushina A."/>
            <person name="Walker B."/>
            <person name="Young S.K."/>
            <person name="Zeng Q."/>
            <person name="Gargeya S."/>
            <person name="Fitzgerald M."/>
            <person name="Haas B."/>
            <person name="Abouelleil A."/>
            <person name="Allen A.W."/>
            <person name="Alvarado L."/>
            <person name="Arachchi H.M."/>
            <person name="Berlin A.M."/>
            <person name="Chapman S.B."/>
            <person name="Gainer-Dewar J."/>
            <person name="Goldberg J."/>
            <person name="Griggs A."/>
            <person name="Gujja S."/>
            <person name="Hansen M."/>
            <person name="Howarth C."/>
            <person name="Imamovic A."/>
            <person name="Ireland A."/>
            <person name="Larimer J."/>
            <person name="McCowan C."/>
            <person name="Murphy C."/>
            <person name="Pearson M."/>
            <person name="Poon T.W."/>
            <person name="Priest M."/>
            <person name="Roberts A."/>
            <person name="Saif S."/>
            <person name="Shea T."/>
            <person name="Sisk P."/>
            <person name="Sykes S."/>
            <person name="Wortman J."/>
            <person name="Nusbaum C."/>
            <person name="Birren B."/>
        </authorList>
    </citation>
    <scope>NUCLEOTIDE SEQUENCE [LARGE SCALE GENOMIC DNA]</scope>
    <source>
        <strain evidence="5 6">CBS 119918</strain>
    </source>
</reference>
<gene>
    <name evidence="5" type="ORF">A1O9_08885</name>
</gene>
<feature type="compositionally biased region" description="Basic residues" evidence="3">
    <location>
        <begin position="928"/>
        <end position="937"/>
    </location>
</feature>